<proteinExistence type="predicted"/>
<evidence type="ECO:0000259" key="3">
    <source>
        <dbReference type="Pfam" id="PF13796"/>
    </source>
</evidence>
<name>A0A3B0ADQ9_9ACTN</name>
<comment type="caution">
    <text evidence="4">The sequence shown here is derived from an EMBL/GenBank/DDBJ whole genome shotgun (WGS) entry which is preliminary data.</text>
</comment>
<feature type="region of interest" description="Disordered" evidence="1">
    <location>
        <begin position="248"/>
        <end position="277"/>
    </location>
</feature>
<feature type="transmembrane region" description="Helical" evidence="2">
    <location>
        <begin position="50"/>
        <end position="77"/>
    </location>
</feature>
<protein>
    <recommendedName>
        <fullName evidence="3">Putative sensor domain-containing protein</fullName>
    </recommendedName>
</protein>
<dbReference type="EMBL" id="RBAN01000001">
    <property type="protein sequence ID" value="RKN58434.1"/>
    <property type="molecule type" value="Genomic_DNA"/>
</dbReference>
<feature type="transmembrane region" description="Helical" evidence="2">
    <location>
        <begin position="182"/>
        <end position="200"/>
    </location>
</feature>
<keyword evidence="2" id="KW-0812">Transmembrane</keyword>
<sequence>METTVVTGAGGSAAAPPWSGPVGARCDEEPVSIARQAVRDVRHLLTGVPVALAAALLAVATLASAAVTVVGVGLPLLDRAVTRSRAVLDRQRRRVSGAPVAAPYRPAAGSLGARLRVLLTDPAAYRDLLFQLVALPFSLVAVLLPVAFWLGAAQGLALPVLYELRPGLIGAYLGVPIDSPGTAWLGALAGLLVAAVACQLPRGLIHLEARLTRALLGPTARTARPPVGLPWWTWTPASSTGCAARSAASRWPRRPPAAPPRCAARAGTASTWPARDT</sequence>
<dbReference type="InterPro" id="IPR025828">
    <property type="entry name" value="Put_sensor_dom"/>
</dbReference>
<feature type="region of interest" description="Disordered" evidence="1">
    <location>
        <begin position="1"/>
        <end position="23"/>
    </location>
</feature>
<gene>
    <name evidence="4" type="ORF">D7193_07770</name>
</gene>
<feature type="domain" description="Putative sensor" evidence="3">
    <location>
        <begin position="43"/>
        <end position="216"/>
    </location>
</feature>
<dbReference type="AlphaFoldDB" id="A0A3B0ADQ9"/>
<organism evidence="4 5">
    <name type="scientific">Micromonospora costi</name>
    <dbReference type="NCBI Taxonomy" id="1530042"/>
    <lineage>
        <taxon>Bacteria</taxon>
        <taxon>Bacillati</taxon>
        <taxon>Actinomycetota</taxon>
        <taxon>Actinomycetes</taxon>
        <taxon>Micromonosporales</taxon>
        <taxon>Micromonosporaceae</taxon>
        <taxon>Micromonospora</taxon>
    </lineage>
</organism>
<keyword evidence="2" id="KW-1133">Transmembrane helix</keyword>
<evidence type="ECO:0000313" key="5">
    <source>
        <dbReference type="Proteomes" id="UP000279968"/>
    </source>
</evidence>
<accession>A0A3B0ADQ9</accession>
<evidence type="ECO:0000256" key="1">
    <source>
        <dbReference type="SAM" id="MobiDB-lite"/>
    </source>
</evidence>
<evidence type="ECO:0000313" key="4">
    <source>
        <dbReference type="EMBL" id="RKN58434.1"/>
    </source>
</evidence>
<feature type="transmembrane region" description="Helical" evidence="2">
    <location>
        <begin position="132"/>
        <end position="162"/>
    </location>
</feature>
<keyword evidence="2" id="KW-0472">Membrane</keyword>
<evidence type="ECO:0000256" key="2">
    <source>
        <dbReference type="SAM" id="Phobius"/>
    </source>
</evidence>
<reference evidence="4 5" key="1">
    <citation type="journal article" date="2015" name="Int. J. Syst. Evol. Microbiol.">
        <title>Micromonospora costi sp. nov., isolated from a leaf of Costus speciosus.</title>
        <authorList>
            <person name="Thawai C."/>
        </authorList>
    </citation>
    <scope>NUCLEOTIDE SEQUENCE [LARGE SCALE GENOMIC DNA]</scope>
    <source>
        <strain evidence="4 5">CS1-12</strain>
    </source>
</reference>
<dbReference type="Proteomes" id="UP000279968">
    <property type="component" value="Unassembled WGS sequence"/>
</dbReference>
<keyword evidence="5" id="KW-1185">Reference proteome</keyword>
<dbReference type="Pfam" id="PF13796">
    <property type="entry name" value="Sensor"/>
    <property type="match status" value="1"/>
</dbReference>